<protein>
    <recommendedName>
        <fullName evidence="4">C2H2-type domain-containing protein</fullName>
    </recommendedName>
</protein>
<comment type="caution">
    <text evidence="2">The sequence shown here is derived from an EMBL/GenBank/DDBJ whole genome shotgun (WGS) entry which is preliminary data.</text>
</comment>
<evidence type="ECO:0000313" key="2">
    <source>
        <dbReference type="EMBL" id="GAT97186.1"/>
    </source>
</evidence>
<feature type="region of interest" description="Disordered" evidence="1">
    <location>
        <begin position="1"/>
        <end position="27"/>
    </location>
</feature>
<gene>
    <name evidence="2" type="ORF">CL6EHI_088050</name>
</gene>
<dbReference type="AlphaFoldDB" id="A0A175JUU3"/>
<dbReference type="Proteomes" id="UP000078387">
    <property type="component" value="Unassembled WGS sequence"/>
</dbReference>
<accession>A0A175JUU3</accession>
<evidence type="ECO:0000256" key="1">
    <source>
        <dbReference type="SAM" id="MobiDB-lite"/>
    </source>
</evidence>
<evidence type="ECO:0008006" key="4">
    <source>
        <dbReference type="Google" id="ProtNLM"/>
    </source>
</evidence>
<name>A0A175JUU3_ENTHI</name>
<reference evidence="2 3" key="1">
    <citation type="submission" date="2016-05" db="EMBL/GenBank/DDBJ databases">
        <title>First whole genome sequencing of Entamoeba histolytica HM1:IMSS-clone-6.</title>
        <authorList>
            <person name="Mukherjee Avik.K."/>
            <person name="Izumyama S."/>
            <person name="Nakada-Tsukui K."/>
            <person name="Nozaki T."/>
        </authorList>
    </citation>
    <scope>NUCLEOTIDE SEQUENCE [LARGE SCALE GENOMIC DNA]</scope>
    <source>
        <strain evidence="2 3">HM1:IMSS clone 6</strain>
    </source>
</reference>
<dbReference type="VEuPathDB" id="AmoebaDB:KM1_177470"/>
<dbReference type="eggNOG" id="ENOG502REDT">
    <property type="taxonomic scope" value="Eukaryota"/>
</dbReference>
<evidence type="ECO:0000313" key="3">
    <source>
        <dbReference type="Proteomes" id="UP000078387"/>
    </source>
</evidence>
<sequence>MNMYSQHSSFRSSSPENHEPSTTNTYDLSFHPVHLQNSFISQQRYSQRMGSLYKRNHPSTPLFYKLSKSVPSQDIISHNGVCVGNDNELPIVAIFPCDSTSFITAFPDAQEVHPNGPVRGIPIRCGSIWKKVERLDELMELSKPRDINDADWCRYVHLFCIYCGKRYTSLWSLESDCGGHDHSKEDGRWKEIDISNIERAKKGFDQMKCVDDIMNSVTEDNTFEINEKITKEPNKEGVVDFNQFLNNNPDVLTKTFECKLCHQQFTGQDRLNHFMKDHHEIYDDIVGVFWKRNLNEKEEWHSSFYQDRRERRRSPRRGFENRVERRCEGNEGLLDDIKAPPASYLSFLEKLN</sequence>
<dbReference type="VEuPathDB" id="AmoebaDB:EHI8A_065940"/>
<proteinExistence type="predicted"/>
<dbReference type="VEuPathDB" id="AmoebaDB:EHI7A_062780"/>
<organism evidence="2 3">
    <name type="scientific">Entamoeba histolytica</name>
    <dbReference type="NCBI Taxonomy" id="5759"/>
    <lineage>
        <taxon>Eukaryota</taxon>
        <taxon>Amoebozoa</taxon>
        <taxon>Evosea</taxon>
        <taxon>Archamoebae</taxon>
        <taxon>Mastigamoebida</taxon>
        <taxon>Entamoebidae</taxon>
        <taxon>Entamoeba</taxon>
    </lineage>
</organism>
<dbReference type="VEuPathDB" id="AmoebaDB:EHI_088050"/>
<dbReference type="VEuPathDB" id="AmoebaDB:EHI5A_081030"/>
<dbReference type="EMBL" id="BDEQ01000001">
    <property type="protein sequence ID" value="GAT97186.1"/>
    <property type="molecule type" value="Genomic_DNA"/>
</dbReference>